<reference evidence="2" key="1">
    <citation type="submission" date="2020-10" db="EMBL/GenBank/DDBJ databases">
        <authorList>
            <person name="Gilroy R."/>
        </authorList>
    </citation>
    <scope>NUCLEOTIDE SEQUENCE</scope>
    <source>
        <strain evidence="2">1370</strain>
    </source>
</reference>
<protein>
    <submittedName>
        <fullName evidence="2">Uncharacterized protein</fullName>
    </submittedName>
</protein>
<sequence>MDMGLKKDLKLIADFIDNPHDAKERPEKQLRRLTIGLMIALPIFIGCCHGFGILVAGPLSIYWAIMYLRCREGWKAMKWRTLWLYLMTVASIALGVYFLIFNLVFGALQAFFSLLGFKV</sequence>
<keyword evidence="1" id="KW-0472">Membrane</keyword>
<dbReference type="EMBL" id="DVOL01000065">
    <property type="protein sequence ID" value="HIV10992.1"/>
    <property type="molecule type" value="Genomic_DNA"/>
</dbReference>
<feature type="transmembrane region" description="Helical" evidence="1">
    <location>
        <begin position="82"/>
        <end position="115"/>
    </location>
</feature>
<dbReference type="AlphaFoldDB" id="A0A9D1T488"/>
<evidence type="ECO:0000313" key="2">
    <source>
        <dbReference type="EMBL" id="HIV10992.1"/>
    </source>
</evidence>
<keyword evidence="1" id="KW-0812">Transmembrane</keyword>
<feature type="transmembrane region" description="Helical" evidence="1">
    <location>
        <begin position="33"/>
        <end position="62"/>
    </location>
</feature>
<evidence type="ECO:0000256" key="1">
    <source>
        <dbReference type="SAM" id="Phobius"/>
    </source>
</evidence>
<gene>
    <name evidence="2" type="ORF">IAD28_04810</name>
</gene>
<evidence type="ECO:0000313" key="3">
    <source>
        <dbReference type="Proteomes" id="UP000823960"/>
    </source>
</evidence>
<dbReference type="Proteomes" id="UP000823960">
    <property type="component" value="Unassembled WGS sequence"/>
</dbReference>
<keyword evidence="1" id="KW-1133">Transmembrane helix</keyword>
<organism evidence="2 3">
    <name type="scientific">Candidatus Faeciplasma avium</name>
    <dbReference type="NCBI Taxonomy" id="2840798"/>
    <lineage>
        <taxon>Bacteria</taxon>
        <taxon>Bacillati</taxon>
        <taxon>Bacillota</taxon>
        <taxon>Clostridia</taxon>
        <taxon>Eubacteriales</taxon>
        <taxon>Oscillospiraceae</taxon>
        <taxon>Oscillospiraceae incertae sedis</taxon>
        <taxon>Candidatus Faeciplasma</taxon>
    </lineage>
</organism>
<comment type="caution">
    <text evidence="2">The sequence shown here is derived from an EMBL/GenBank/DDBJ whole genome shotgun (WGS) entry which is preliminary data.</text>
</comment>
<name>A0A9D1T488_9FIRM</name>
<accession>A0A9D1T488</accession>
<reference evidence="2" key="2">
    <citation type="journal article" date="2021" name="PeerJ">
        <title>Extensive microbial diversity within the chicken gut microbiome revealed by metagenomics and culture.</title>
        <authorList>
            <person name="Gilroy R."/>
            <person name="Ravi A."/>
            <person name="Getino M."/>
            <person name="Pursley I."/>
            <person name="Horton D.L."/>
            <person name="Alikhan N.F."/>
            <person name="Baker D."/>
            <person name="Gharbi K."/>
            <person name="Hall N."/>
            <person name="Watson M."/>
            <person name="Adriaenssens E.M."/>
            <person name="Foster-Nyarko E."/>
            <person name="Jarju S."/>
            <person name="Secka A."/>
            <person name="Antonio M."/>
            <person name="Oren A."/>
            <person name="Chaudhuri R.R."/>
            <person name="La Ragione R."/>
            <person name="Hildebrand F."/>
            <person name="Pallen M.J."/>
        </authorList>
    </citation>
    <scope>NUCLEOTIDE SEQUENCE</scope>
    <source>
        <strain evidence="2">1370</strain>
    </source>
</reference>
<proteinExistence type="predicted"/>